<keyword evidence="1" id="KW-0732">Signal</keyword>
<protein>
    <submittedName>
        <fullName evidence="3">Porin family protein</fullName>
    </submittedName>
</protein>
<feature type="chain" id="PRO_5047070322" evidence="1">
    <location>
        <begin position="22"/>
        <end position="193"/>
    </location>
</feature>
<gene>
    <name evidence="3" type="ORF">ACFS7Z_04925</name>
</gene>
<dbReference type="InterPro" id="IPR025665">
    <property type="entry name" value="Beta-barrel_OMP_2"/>
</dbReference>
<comment type="caution">
    <text evidence="3">The sequence shown here is derived from an EMBL/GenBank/DDBJ whole genome shotgun (WGS) entry which is preliminary data.</text>
</comment>
<feature type="signal peptide" evidence="1">
    <location>
        <begin position="1"/>
        <end position="21"/>
    </location>
</feature>
<feature type="domain" description="Outer membrane protein beta-barrel" evidence="2">
    <location>
        <begin position="35"/>
        <end position="172"/>
    </location>
</feature>
<dbReference type="Proteomes" id="UP001597641">
    <property type="component" value="Unassembled WGS sequence"/>
</dbReference>
<organism evidence="3 4">
    <name type="scientific">Pontibacter toksunensis</name>
    <dbReference type="NCBI Taxonomy" id="1332631"/>
    <lineage>
        <taxon>Bacteria</taxon>
        <taxon>Pseudomonadati</taxon>
        <taxon>Bacteroidota</taxon>
        <taxon>Cytophagia</taxon>
        <taxon>Cytophagales</taxon>
        <taxon>Hymenobacteraceae</taxon>
        <taxon>Pontibacter</taxon>
    </lineage>
</organism>
<dbReference type="Pfam" id="PF13568">
    <property type="entry name" value="OMP_b-brl_2"/>
    <property type="match status" value="1"/>
</dbReference>
<proteinExistence type="predicted"/>
<dbReference type="EMBL" id="JBHUOX010000003">
    <property type="protein sequence ID" value="MFD2999691.1"/>
    <property type="molecule type" value="Genomic_DNA"/>
</dbReference>
<reference evidence="4" key="1">
    <citation type="journal article" date="2019" name="Int. J. Syst. Evol. Microbiol.">
        <title>The Global Catalogue of Microorganisms (GCM) 10K type strain sequencing project: providing services to taxonomists for standard genome sequencing and annotation.</title>
        <authorList>
            <consortium name="The Broad Institute Genomics Platform"/>
            <consortium name="The Broad Institute Genome Sequencing Center for Infectious Disease"/>
            <person name="Wu L."/>
            <person name="Ma J."/>
        </authorList>
    </citation>
    <scope>NUCLEOTIDE SEQUENCE [LARGE SCALE GENOMIC DNA]</scope>
    <source>
        <strain evidence="4">KCTC 23984</strain>
    </source>
</reference>
<dbReference type="RefSeq" id="WP_377481800.1">
    <property type="nucleotide sequence ID" value="NZ_JBHUOX010000003.1"/>
</dbReference>
<name>A0ABW6BRE8_9BACT</name>
<evidence type="ECO:0000313" key="3">
    <source>
        <dbReference type="EMBL" id="MFD2999691.1"/>
    </source>
</evidence>
<keyword evidence="4" id="KW-1185">Reference proteome</keyword>
<evidence type="ECO:0000256" key="1">
    <source>
        <dbReference type="SAM" id="SignalP"/>
    </source>
</evidence>
<evidence type="ECO:0000259" key="2">
    <source>
        <dbReference type="Pfam" id="PF13568"/>
    </source>
</evidence>
<accession>A0ABW6BRE8</accession>
<sequence length="193" mass="21096">MIRLYAVLAALLLLCLSPAIAQDTPPNAEKSKYTSIRLGLNFATIAGQDIAGTNWQPGAHAGVYLLTMETDKVGIQTEVQYSLQGSEMERGHLLLHYITVPVTAKYFIEPNTSIQGGAYGALLVSQKYEFEAFSNSPDLEGMDYGLAYGFSYGDESKYTVSLRHHLGLANVLDKSVKAKNHTIQLSIAFCVSR</sequence>
<evidence type="ECO:0000313" key="4">
    <source>
        <dbReference type="Proteomes" id="UP001597641"/>
    </source>
</evidence>